<evidence type="ECO:0000313" key="4">
    <source>
        <dbReference type="EMBL" id="CAD6333920.1"/>
    </source>
</evidence>
<accession>A0A811RXV2</accession>
<dbReference type="EMBL" id="CAJGYO010000017">
    <property type="protein sequence ID" value="CAD6333920.1"/>
    <property type="molecule type" value="Genomic_DNA"/>
</dbReference>
<keyword evidence="5" id="KW-1185">Reference proteome</keyword>
<dbReference type="InterPro" id="IPR021410">
    <property type="entry name" value="FAF"/>
</dbReference>
<feature type="domain" description="FAF" evidence="3">
    <location>
        <begin position="122"/>
        <end position="170"/>
    </location>
</feature>
<dbReference type="Proteomes" id="UP000604825">
    <property type="component" value="Unassembled WGS sequence"/>
</dbReference>
<evidence type="ECO:0000259" key="3">
    <source>
        <dbReference type="Pfam" id="PF11250"/>
    </source>
</evidence>
<dbReference type="PANTHER" id="PTHR33155:SF8">
    <property type="entry name" value="PROTEIN FANTASTIC FOUR 1"/>
    <property type="match status" value="1"/>
</dbReference>
<name>A0A811RXV2_9POAL</name>
<organism evidence="4 5">
    <name type="scientific">Miscanthus lutarioriparius</name>
    <dbReference type="NCBI Taxonomy" id="422564"/>
    <lineage>
        <taxon>Eukaryota</taxon>
        <taxon>Viridiplantae</taxon>
        <taxon>Streptophyta</taxon>
        <taxon>Embryophyta</taxon>
        <taxon>Tracheophyta</taxon>
        <taxon>Spermatophyta</taxon>
        <taxon>Magnoliopsida</taxon>
        <taxon>Liliopsida</taxon>
        <taxon>Poales</taxon>
        <taxon>Poaceae</taxon>
        <taxon>PACMAD clade</taxon>
        <taxon>Panicoideae</taxon>
        <taxon>Andropogonodae</taxon>
        <taxon>Andropogoneae</taxon>
        <taxon>Saccharinae</taxon>
        <taxon>Miscanthus</taxon>
    </lineage>
</organism>
<comment type="caution">
    <text evidence="4">The sequence shown here is derived from an EMBL/GenBank/DDBJ whole genome shotgun (WGS) entry which is preliminary data.</text>
</comment>
<evidence type="ECO:0000313" key="5">
    <source>
        <dbReference type="Proteomes" id="UP000604825"/>
    </source>
</evidence>
<comment type="similarity">
    <text evidence="1">Belongs to the fantastic four family.</text>
</comment>
<feature type="region of interest" description="Disordered" evidence="2">
    <location>
        <begin position="82"/>
        <end position="128"/>
    </location>
</feature>
<gene>
    <name evidence="4" type="ORF">NCGR_LOCUS58018</name>
</gene>
<dbReference type="PANTHER" id="PTHR33155">
    <property type="entry name" value="FANTASTIC FOUR-LIKE PROTEIN (DUF3049)"/>
    <property type="match status" value="1"/>
</dbReference>
<protein>
    <recommendedName>
        <fullName evidence="3">FAF domain-containing protein</fullName>
    </recommendedName>
</protein>
<evidence type="ECO:0000256" key="2">
    <source>
        <dbReference type="SAM" id="MobiDB-lite"/>
    </source>
</evidence>
<reference evidence="4" key="1">
    <citation type="submission" date="2020-10" db="EMBL/GenBank/DDBJ databases">
        <authorList>
            <person name="Han B."/>
            <person name="Lu T."/>
            <person name="Zhao Q."/>
            <person name="Huang X."/>
            <person name="Zhao Y."/>
        </authorList>
    </citation>
    <scope>NUCLEOTIDE SEQUENCE</scope>
</reference>
<sequence length="257" mass="27587">MPSLLDSPSPPQIPAAGAWGSLYYAVQEPVKPRHVTTVVPAAAVAKKPAYGGGRKKNLETCTEELGCETGAVDAAPACNGADDKGDGGEVEEAECAERKRRAREEEMEMEGRARQSSARRPLPPPLTTLARGASRVRMVHERRDGRLAVYASRTPGVEAERSGGRLRMRLISLPSASGSTACRRQEPRDAEAKEEVVEAKVEEEECHYQMYVRGGRCVEAEGAAAAARRQAVGAGAGCRVLGRHLLNRTNDGLVVPY</sequence>
<dbReference type="Pfam" id="PF11250">
    <property type="entry name" value="FAF"/>
    <property type="match status" value="1"/>
</dbReference>
<proteinExistence type="inferred from homology"/>
<dbReference type="InterPro" id="IPR046431">
    <property type="entry name" value="FAF_dom"/>
</dbReference>
<dbReference type="AlphaFoldDB" id="A0A811RXV2"/>
<evidence type="ECO:0000256" key="1">
    <source>
        <dbReference type="ARBA" id="ARBA00008690"/>
    </source>
</evidence>
<dbReference type="OrthoDB" id="1916983at2759"/>